<proteinExistence type="predicted"/>
<comment type="caution">
    <text evidence="3">The sequence shown here is derived from an EMBL/GenBank/DDBJ whole genome shotgun (WGS) entry which is preliminary data.</text>
</comment>
<dbReference type="InterPro" id="IPR028347">
    <property type="entry name" value="START_dom_prot"/>
</dbReference>
<dbReference type="InterPro" id="IPR002913">
    <property type="entry name" value="START_lipid-bd_dom"/>
</dbReference>
<gene>
    <name evidence="3" type="ORF">Q0590_01150</name>
</gene>
<evidence type="ECO:0000313" key="4">
    <source>
        <dbReference type="Proteomes" id="UP001168528"/>
    </source>
</evidence>
<keyword evidence="1" id="KW-0732">Signal</keyword>
<dbReference type="Gene3D" id="3.30.530.20">
    <property type="match status" value="1"/>
</dbReference>
<feature type="chain" id="PRO_5045644832" evidence="1">
    <location>
        <begin position="28"/>
        <end position="206"/>
    </location>
</feature>
<name>A0ABT8QYB7_9BACT</name>
<keyword evidence="4" id="KW-1185">Reference proteome</keyword>
<dbReference type="InterPro" id="IPR023393">
    <property type="entry name" value="START-like_dom_sf"/>
</dbReference>
<dbReference type="PROSITE" id="PS51257">
    <property type="entry name" value="PROKAR_LIPOPROTEIN"/>
    <property type="match status" value="1"/>
</dbReference>
<protein>
    <submittedName>
        <fullName evidence="3">START domain-containing protein</fullName>
    </submittedName>
</protein>
<dbReference type="InterPro" id="IPR051213">
    <property type="entry name" value="START_lipid_transfer"/>
</dbReference>
<dbReference type="SUPFAM" id="SSF55961">
    <property type="entry name" value="Bet v1-like"/>
    <property type="match status" value="1"/>
</dbReference>
<accession>A0ABT8QYB7</accession>
<dbReference type="PIRSF" id="PIRSF039033">
    <property type="entry name" value="START_dom"/>
    <property type="match status" value="1"/>
</dbReference>
<dbReference type="PROSITE" id="PS50848">
    <property type="entry name" value="START"/>
    <property type="match status" value="1"/>
</dbReference>
<feature type="domain" description="START" evidence="2">
    <location>
        <begin position="29"/>
        <end position="206"/>
    </location>
</feature>
<dbReference type="RefSeq" id="WP_302035634.1">
    <property type="nucleotide sequence ID" value="NZ_JAUKPO010000001.1"/>
</dbReference>
<dbReference type="PANTHER" id="PTHR19308">
    <property type="entry name" value="PHOSPHATIDYLCHOLINE TRANSFER PROTEIN"/>
    <property type="match status" value="1"/>
</dbReference>
<dbReference type="PANTHER" id="PTHR19308:SF14">
    <property type="entry name" value="START DOMAIN-CONTAINING PROTEIN"/>
    <property type="match status" value="1"/>
</dbReference>
<organism evidence="3 4">
    <name type="scientific">Rhodocytophaga aerolata</name>
    <dbReference type="NCBI Taxonomy" id="455078"/>
    <lineage>
        <taxon>Bacteria</taxon>
        <taxon>Pseudomonadati</taxon>
        <taxon>Bacteroidota</taxon>
        <taxon>Cytophagia</taxon>
        <taxon>Cytophagales</taxon>
        <taxon>Rhodocytophagaceae</taxon>
        <taxon>Rhodocytophaga</taxon>
    </lineage>
</organism>
<evidence type="ECO:0000313" key="3">
    <source>
        <dbReference type="EMBL" id="MDO1444832.1"/>
    </source>
</evidence>
<dbReference type="EMBL" id="JAUKPO010000001">
    <property type="protein sequence ID" value="MDO1444832.1"/>
    <property type="molecule type" value="Genomic_DNA"/>
</dbReference>
<dbReference type="Pfam" id="PF01852">
    <property type="entry name" value="START"/>
    <property type="match status" value="1"/>
</dbReference>
<evidence type="ECO:0000256" key="1">
    <source>
        <dbReference type="SAM" id="SignalP"/>
    </source>
</evidence>
<dbReference type="Proteomes" id="UP001168528">
    <property type="component" value="Unassembled WGS sequence"/>
</dbReference>
<evidence type="ECO:0000259" key="2">
    <source>
        <dbReference type="PROSITE" id="PS50848"/>
    </source>
</evidence>
<reference evidence="3" key="1">
    <citation type="submission" date="2023-07" db="EMBL/GenBank/DDBJ databases">
        <title>The genome sequence of Rhodocytophaga aerolata KACC 12507.</title>
        <authorList>
            <person name="Zhang X."/>
        </authorList>
    </citation>
    <scope>NUCLEOTIDE SEQUENCE</scope>
    <source>
        <strain evidence="3">KACC 12507</strain>
    </source>
</reference>
<sequence length="206" mass="22999">MYTRQKALQIAFYLICLLAFSCFSAQAQWNLEKETNGIKIYTAESSTSPVKSVKVEAVFKGTCQKIISILKEVEKQPQWVYATKQAYLIQEISATELLYYVETALPWPARNRDAAVRMTIEQTPADKKVIITTIGEPEAIPAKSGKIRVPQLKGIWQVKEVADGKINIEYILDLNPGGSLPAGVVNLFVTKGPYETFINLAKLLDN</sequence>
<feature type="signal peptide" evidence="1">
    <location>
        <begin position="1"/>
        <end position="27"/>
    </location>
</feature>